<keyword evidence="11" id="KW-1185">Reference proteome</keyword>
<dbReference type="SMART" id="SM00408">
    <property type="entry name" value="IGc2"/>
    <property type="match status" value="2"/>
</dbReference>
<dbReference type="InterPro" id="IPR013783">
    <property type="entry name" value="Ig-like_fold"/>
</dbReference>
<dbReference type="InterPro" id="IPR003599">
    <property type="entry name" value="Ig_sub"/>
</dbReference>
<evidence type="ECO:0000256" key="5">
    <source>
        <dbReference type="ARBA" id="ARBA00023136"/>
    </source>
</evidence>
<evidence type="ECO:0000256" key="1">
    <source>
        <dbReference type="ARBA" id="ARBA00004236"/>
    </source>
</evidence>
<dbReference type="Proteomes" id="UP001151699">
    <property type="component" value="Chromosome B"/>
</dbReference>
<dbReference type="Pfam" id="PF13927">
    <property type="entry name" value="Ig_3"/>
    <property type="match status" value="1"/>
</dbReference>
<keyword evidence="6" id="KW-1015">Disulfide bond</keyword>
<evidence type="ECO:0000313" key="11">
    <source>
        <dbReference type="Proteomes" id="UP001151699"/>
    </source>
</evidence>
<sequence>MVAWIHIDRQMILTIHRHVISRIPRYSITYDNANTWLLHVSQAQQDDRGYYMCQVNTNPMISQVGYLQVVVPPNILDIESTPSSVAVRENQNINMTCRADGFPAPKIIWRREDGESITVERKKKGKNSPMVYDGEVLPLSKVSRNEMGAYLCIATNGVPPSVSKRIILDVEFSPMIWVPNQLVGAPAGTDVTIDCNTEAHPKAHMKLTIKNLQYGDFGNYRCISKNSLGETEGSIRVYDSVVRNDSTRIVQPEVVFPMRSESHGSPNGPIERKGTVAIGQSVFYTDFPPKEYGHSGIALGVDAGEN</sequence>
<evidence type="ECO:0000256" key="2">
    <source>
        <dbReference type="ARBA" id="ARBA00022475"/>
    </source>
</evidence>
<dbReference type="Gene3D" id="2.60.40.10">
    <property type="entry name" value="Immunoglobulins"/>
    <property type="match status" value="3"/>
</dbReference>
<dbReference type="SMART" id="SM00409">
    <property type="entry name" value="IG"/>
    <property type="match status" value="3"/>
</dbReference>
<name>A0A9Q0N2Y2_9DIPT</name>
<gene>
    <name evidence="10" type="primary">LAC_2</name>
    <name evidence="10" type="ORF">Bhyg_07023</name>
</gene>
<keyword evidence="2" id="KW-1003">Cell membrane</keyword>
<dbReference type="FunFam" id="2.60.40.10:FF:000328">
    <property type="entry name" value="CLUMA_CG000981, isoform A"/>
    <property type="match status" value="1"/>
</dbReference>
<dbReference type="GO" id="GO:0043005">
    <property type="term" value="C:neuron projection"/>
    <property type="evidence" value="ECO:0007669"/>
    <property type="project" value="TreeGrafter"/>
</dbReference>
<organism evidence="10 11">
    <name type="scientific">Pseudolycoriella hygida</name>
    <dbReference type="NCBI Taxonomy" id="35572"/>
    <lineage>
        <taxon>Eukaryota</taxon>
        <taxon>Metazoa</taxon>
        <taxon>Ecdysozoa</taxon>
        <taxon>Arthropoda</taxon>
        <taxon>Hexapoda</taxon>
        <taxon>Insecta</taxon>
        <taxon>Pterygota</taxon>
        <taxon>Neoptera</taxon>
        <taxon>Endopterygota</taxon>
        <taxon>Diptera</taxon>
        <taxon>Nematocera</taxon>
        <taxon>Sciaroidea</taxon>
        <taxon>Sciaridae</taxon>
        <taxon>Pseudolycoriella</taxon>
    </lineage>
</organism>
<keyword evidence="5" id="KW-0472">Membrane</keyword>
<evidence type="ECO:0000256" key="4">
    <source>
        <dbReference type="ARBA" id="ARBA00022737"/>
    </source>
</evidence>
<proteinExistence type="predicted"/>
<dbReference type="GO" id="GO:0005886">
    <property type="term" value="C:plasma membrane"/>
    <property type="evidence" value="ECO:0007669"/>
    <property type="project" value="UniProtKB-SubCell"/>
</dbReference>
<comment type="subcellular location">
    <subcellularLocation>
        <location evidence="1">Cell membrane</location>
    </subcellularLocation>
</comment>
<accession>A0A9Q0N2Y2</accession>
<dbReference type="AlphaFoldDB" id="A0A9Q0N2Y2"/>
<keyword evidence="7" id="KW-0325">Glycoprotein</keyword>
<evidence type="ECO:0000313" key="10">
    <source>
        <dbReference type="EMBL" id="KAJ6642077.1"/>
    </source>
</evidence>
<dbReference type="OrthoDB" id="10012075at2759"/>
<dbReference type="SUPFAM" id="SSF48726">
    <property type="entry name" value="Immunoglobulin"/>
    <property type="match status" value="3"/>
</dbReference>
<evidence type="ECO:0000256" key="8">
    <source>
        <dbReference type="ARBA" id="ARBA00023319"/>
    </source>
</evidence>
<comment type="caution">
    <text evidence="10">The sequence shown here is derived from an EMBL/GenBank/DDBJ whole genome shotgun (WGS) entry which is preliminary data.</text>
</comment>
<dbReference type="PANTHER" id="PTHR12231">
    <property type="entry name" value="CTX-RELATED TYPE I TRANSMEMBRANE PROTEIN"/>
    <property type="match status" value="1"/>
</dbReference>
<keyword evidence="3" id="KW-0732">Signal</keyword>
<reference evidence="10" key="1">
    <citation type="submission" date="2022-07" db="EMBL/GenBank/DDBJ databases">
        <authorList>
            <person name="Trinca V."/>
            <person name="Uliana J.V.C."/>
            <person name="Torres T.T."/>
            <person name="Ward R.J."/>
            <person name="Monesi N."/>
        </authorList>
    </citation>
    <scope>NUCLEOTIDE SEQUENCE</scope>
    <source>
        <strain evidence="10">HSMRA1968</strain>
        <tissue evidence="10">Whole embryos</tissue>
    </source>
</reference>
<keyword evidence="8" id="KW-0393">Immunoglobulin domain</keyword>
<dbReference type="InterPro" id="IPR007110">
    <property type="entry name" value="Ig-like_dom"/>
</dbReference>
<evidence type="ECO:0000256" key="3">
    <source>
        <dbReference type="ARBA" id="ARBA00022729"/>
    </source>
</evidence>
<evidence type="ECO:0000256" key="7">
    <source>
        <dbReference type="ARBA" id="ARBA00023180"/>
    </source>
</evidence>
<evidence type="ECO:0000256" key="6">
    <source>
        <dbReference type="ARBA" id="ARBA00023157"/>
    </source>
</evidence>
<dbReference type="InterPro" id="IPR003598">
    <property type="entry name" value="Ig_sub2"/>
</dbReference>
<dbReference type="PANTHER" id="PTHR12231:SF247">
    <property type="entry name" value="DPR-INTERACTING PROTEIN DELTA, ISOFORM D"/>
    <property type="match status" value="1"/>
</dbReference>
<protein>
    <submittedName>
        <fullName evidence="10">Lachesin</fullName>
    </submittedName>
</protein>
<dbReference type="InterPro" id="IPR036179">
    <property type="entry name" value="Ig-like_dom_sf"/>
</dbReference>
<dbReference type="PROSITE" id="PS50835">
    <property type="entry name" value="IG_LIKE"/>
    <property type="match status" value="1"/>
</dbReference>
<dbReference type="InterPro" id="IPR051170">
    <property type="entry name" value="Neural/epithelial_adhesion"/>
</dbReference>
<feature type="domain" description="Ig-like" evidence="9">
    <location>
        <begin position="73"/>
        <end position="163"/>
    </location>
</feature>
<keyword evidence="4" id="KW-0677">Repeat</keyword>
<evidence type="ECO:0000259" key="9">
    <source>
        <dbReference type="PROSITE" id="PS50835"/>
    </source>
</evidence>
<dbReference type="EMBL" id="WJQU01000002">
    <property type="protein sequence ID" value="KAJ6642077.1"/>
    <property type="molecule type" value="Genomic_DNA"/>
</dbReference>